<evidence type="ECO:0000256" key="7">
    <source>
        <dbReference type="PROSITE-ProRule" id="PRU00644"/>
    </source>
</evidence>
<comment type="caution">
    <text evidence="11">The sequence shown here is derived from an EMBL/GenBank/DDBJ whole genome shotgun (WGS) entry which is preliminary data.</text>
</comment>
<evidence type="ECO:0000313" key="11">
    <source>
        <dbReference type="EMBL" id="GJQ14763.1"/>
    </source>
</evidence>
<evidence type="ECO:0000256" key="8">
    <source>
        <dbReference type="SAM" id="MobiDB-lite"/>
    </source>
</evidence>
<feature type="region of interest" description="Disordered" evidence="8">
    <location>
        <begin position="157"/>
        <end position="193"/>
    </location>
</feature>
<keyword evidence="4" id="KW-0967">Endosome</keyword>
<organism evidence="11 12">
    <name type="scientific">Galdieria partita</name>
    <dbReference type="NCBI Taxonomy" id="83374"/>
    <lineage>
        <taxon>Eukaryota</taxon>
        <taxon>Rhodophyta</taxon>
        <taxon>Bangiophyceae</taxon>
        <taxon>Galdieriales</taxon>
        <taxon>Galdieriaceae</taxon>
        <taxon>Galdieria</taxon>
    </lineage>
</organism>
<evidence type="ECO:0000256" key="5">
    <source>
        <dbReference type="ARBA" id="ARBA00022927"/>
    </source>
</evidence>
<dbReference type="AlphaFoldDB" id="A0A9C7Q1I7"/>
<protein>
    <submittedName>
        <fullName evidence="11">Uncharacterized protein</fullName>
    </submittedName>
</protein>
<dbReference type="CDD" id="cd11685">
    <property type="entry name" value="UEV_TSG101-like"/>
    <property type="match status" value="1"/>
</dbReference>
<dbReference type="SUPFAM" id="SSF54495">
    <property type="entry name" value="UBC-like"/>
    <property type="match status" value="1"/>
</dbReference>
<evidence type="ECO:0000313" key="12">
    <source>
        <dbReference type="Proteomes" id="UP001061958"/>
    </source>
</evidence>
<dbReference type="InterPro" id="IPR037202">
    <property type="entry name" value="ESCRT_assembly_dom"/>
</dbReference>
<dbReference type="Proteomes" id="UP001061958">
    <property type="component" value="Unassembled WGS sequence"/>
</dbReference>
<dbReference type="SUPFAM" id="SSF140111">
    <property type="entry name" value="Endosomal sorting complex assembly domain"/>
    <property type="match status" value="1"/>
</dbReference>
<dbReference type="InterPro" id="IPR017916">
    <property type="entry name" value="SB_dom"/>
</dbReference>
<comment type="similarity">
    <text evidence="2">Belongs to the ubiquitin-conjugating enzyme family. UEV subfamily.</text>
</comment>
<feature type="domain" description="UEV" evidence="10">
    <location>
        <begin position="13"/>
        <end position="157"/>
    </location>
</feature>
<dbReference type="PANTHER" id="PTHR23306:SF3">
    <property type="entry name" value="TUMOR SUPPRESSOR PROTEIN 101"/>
    <property type="match status" value="1"/>
</dbReference>
<evidence type="ECO:0000256" key="1">
    <source>
        <dbReference type="ARBA" id="ARBA00004177"/>
    </source>
</evidence>
<keyword evidence="6" id="KW-0175">Coiled coil</keyword>
<dbReference type="InterPro" id="IPR052070">
    <property type="entry name" value="ESCRT-I_UEV_domain"/>
</dbReference>
<evidence type="ECO:0000256" key="4">
    <source>
        <dbReference type="ARBA" id="ARBA00022753"/>
    </source>
</evidence>
<dbReference type="Gene3D" id="6.10.140.820">
    <property type="match status" value="1"/>
</dbReference>
<name>A0A9C7Q1I7_9RHOD</name>
<evidence type="ECO:0000256" key="2">
    <source>
        <dbReference type="ARBA" id="ARBA00009594"/>
    </source>
</evidence>
<keyword evidence="3 7" id="KW-0813">Transport</keyword>
<dbReference type="GO" id="GO:0000813">
    <property type="term" value="C:ESCRT I complex"/>
    <property type="evidence" value="ECO:0007669"/>
    <property type="project" value="TreeGrafter"/>
</dbReference>
<dbReference type="InterPro" id="IPR016135">
    <property type="entry name" value="UBQ-conjugating_enzyme/RWD"/>
</dbReference>
<dbReference type="Gene3D" id="3.10.110.10">
    <property type="entry name" value="Ubiquitin Conjugating Enzyme"/>
    <property type="match status" value="1"/>
</dbReference>
<keyword evidence="12" id="KW-1185">Reference proteome</keyword>
<dbReference type="GO" id="GO:0008333">
    <property type="term" value="P:endosome to lysosome transport"/>
    <property type="evidence" value="ECO:0007669"/>
    <property type="project" value="TreeGrafter"/>
</dbReference>
<proteinExistence type="inferred from homology"/>
<feature type="domain" description="SB" evidence="9">
    <location>
        <begin position="290"/>
        <end position="356"/>
    </location>
</feature>
<dbReference type="OrthoDB" id="906at2759"/>
<evidence type="ECO:0000259" key="9">
    <source>
        <dbReference type="PROSITE" id="PS51312"/>
    </source>
</evidence>
<accession>A0A9C7Q1I7</accession>
<dbReference type="GO" id="GO:0015031">
    <property type="term" value="P:protein transport"/>
    <property type="evidence" value="ECO:0007669"/>
    <property type="project" value="UniProtKB-UniRule"/>
</dbReference>
<dbReference type="Pfam" id="PF05743">
    <property type="entry name" value="UEV"/>
    <property type="match status" value="1"/>
</dbReference>
<evidence type="ECO:0000256" key="6">
    <source>
        <dbReference type="ARBA" id="ARBA00023054"/>
    </source>
</evidence>
<evidence type="ECO:0000256" key="3">
    <source>
        <dbReference type="ARBA" id="ARBA00022448"/>
    </source>
</evidence>
<sequence>MSSPRLLVHSSSVNRLLLQTEQSYSRNNHVRIIQDCQEALRQCPSLVARVDTLTHNNGFVSRLICLGGTVAVRYKGNGYNIPVDIWIPEPYPSYPPLVYVTPTPNMYIPNDHPYVDTSGLVNLTYLAKWDPSSYSIVGLIGVLVSVFSSKPPVFAKATRRSQSGGAAEKKSLPISPTCRTETPPAQRVSAEEEHRRELVTLVSGKIKRQLENTEKKGKDEISQLLEARQALQKGSEAIQEGLDSISVARVDAEREISNAQGQLTQTIQWLEENKHLKGALDIDDIIIFPDSVQRKIVQYRAKDSALQDALCLLDEALEMNLIDLTVFLKEVRRMAKEQYKCRGMIQYLSRSRKCLS</sequence>
<dbReference type="Pfam" id="PF09454">
    <property type="entry name" value="Vps23_core"/>
    <property type="match status" value="1"/>
</dbReference>
<dbReference type="EMBL" id="BQMJ01000059">
    <property type="protein sequence ID" value="GJQ14763.1"/>
    <property type="molecule type" value="Genomic_DNA"/>
</dbReference>
<keyword evidence="5 7" id="KW-0653">Protein transport</keyword>
<gene>
    <name evidence="11" type="ORF">GpartN1_g6554.t1</name>
</gene>
<dbReference type="InterPro" id="IPR008883">
    <property type="entry name" value="UEV_N"/>
</dbReference>
<dbReference type="PROSITE" id="PS51312">
    <property type="entry name" value="SB"/>
    <property type="match status" value="1"/>
</dbReference>
<dbReference type="GO" id="GO:0043130">
    <property type="term" value="F:ubiquitin binding"/>
    <property type="evidence" value="ECO:0007669"/>
    <property type="project" value="TreeGrafter"/>
</dbReference>
<dbReference type="PROSITE" id="PS51322">
    <property type="entry name" value="UEV"/>
    <property type="match status" value="1"/>
</dbReference>
<evidence type="ECO:0000259" key="10">
    <source>
        <dbReference type="PROSITE" id="PS51322"/>
    </source>
</evidence>
<reference evidence="11" key="1">
    <citation type="journal article" date="2022" name="Proc. Natl. Acad. Sci. U.S.A.">
        <title>Life cycle and functional genomics of the unicellular red alga Galdieria for elucidating algal and plant evolution and industrial use.</title>
        <authorList>
            <person name="Hirooka S."/>
            <person name="Itabashi T."/>
            <person name="Ichinose T.M."/>
            <person name="Onuma R."/>
            <person name="Fujiwara T."/>
            <person name="Yamashita S."/>
            <person name="Jong L.W."/>
            <person name="Tomita R."/>
            <person name="Iwane A.H."/>
            <person name="Miyagishima S.Y."/>
        </authorList>
    </citation>
    <scope>NUCLEOTIDE SEQUENCE</scope>
    <source>
        <strain evidence="11">NBRC 102759</strain>
    </source>
</reference>
<reference evidence="11" key="2">
    <citation type="submission" date="2022-01" db="EMBL/GenBank/DDBJ databases">
        <authorList>
            <person name="Hirooka S."/>
            <person name="Miyagishima S.Y."/>
        </authorList>
    </citation>
    <scope>NUCLEOTIDE SEQUENCE</scope>
    <source>
        <strain evidence="11">NBRC 102759</strain>
    </source>
</reference>
<comment type="subcellular location">
    <subcellularLocation>
        <location evidence="1">Endosome</location>
    </subcellularLocation>
</comment>
<dbReference type="PANTHER" id="PTHR23306">
    <property type="entry name" value="TUMOR SUSCEPTIBILITY GENE 101 PROTEIN-RELATED"/>
    <property type="match status" value="1"/>
</dbReference>